<sequence>MSFKKRNSEYDNTPPTWYNSVKRMILSCDQGNQIKGGRIKKIKEGKQAT</sequence>
<gene>
    <name evidence="1" type="ORF">A3Q56_03160</name>
</gene>
<proteinExistence type="predicted"/>
<dbReference type="AlphaFoldDB" id="A0A177B495"/>
<protein>
    <submittedName>
        <fullName evidence="1">Uncharacterized protein</fullName>
    </submittedName>
</protein>
<evidence type="ECO:0000313" key="2">
    <source>
        <dbReference type="Proteomes" id="UP000078046"/>
    </source>
</evidence>
<keyword evidence="2" id="KW-1185">Reference proteome</keyword>
<comment type="caution">
    <text evidence="1">The sequence shown here is derived from an EMBL/GenBank/DDBJ whole genome shotgun (WGS) entry which is preliminary data.</text>
</comment>
<accession>A0A177B495</accession>
<name>A0A177B495_9BILA</name>
<dbReference type="Proteomes" id="UP000078046">
    <property type="component" value="Unassembled WGS sequence"/>
</dbReference>
<dbReference type="EMBL" id="LWCA01000336">
    <property type="protein sequence ID" value="OAF69098.1"/>
    <property type="molecule type" value="Genomic_DNA"/>
</dbReference>
<reference evidence="1 2" key="1">
    <citation type="submission" date="2016-04" db="EMBL/GenBank/DDBJ databases">
        <title>The genome of Intoshia linei affirms orthonectids as highly simplified spiralians.</title>
        <authorList>
            <person name="Mikhailov K.V."/>
            <person name="Slusarev G.S."/>
            <person name="Nikitin M.A."/>
            <person name="Logacheva M.D."/>
            <person name="Penin A."/>
            <person name="Aleoshin V."/>
            <person name="Panchin Y.V."/>
        </authorList>
    </citation>
    <scope>NUCLEOTIDE SEQUENCE [LARGE SCALE GENOMIC DNA]</scope>
    <source>
        <strain evidence="1">Intl2013</strain>
        <tissue evidence="1">Whole animal</tissue>
    </source>
</reference>
<evidence type="ECO:0000313" key="1">
    <source>
        <dbReference type="EMBL" id="OAF69098.1"/>
    </source>
</evidence>
<organism evidence="1 2">
    <name type="scientific">Intoshia linei</name>
    <dbReference type="NCBI Taxonomy" id="1819745"/>
    <lineage>
        <taxon>Eukaryota</taxon>
        <taxon>Metazoa</taxon>
        <taxon>Spiralia</taxon>
        <taxon>Lophotrochozoa</taxon>
        <taxon>Mesozoa</taxon>
        <taxon>Orthonectida</taxon>
        <taxon>Rhopaluridae</taxon>
        <taxon>Intoshia</taxon>
    </lineage>
</organism>